<organism evidence="2 3">
    <name type="scientific">Nitratireductor basaltis</name>
    <dbReference type="NCBI Taxonomy" id="472175"/>
    <lineage>
        <taxon>Bacteria</taxon>
        <taxon>Pseudomonadati</taxon>
        <taxon>Pseudomonadota</taxon>
        <taxon>Alphaproteobacteria</taxon>
        <taxon>Hyphomicrobiales</taxon>
        <taxon>Phyllobacteriaceae</taxon>
        <taxon>Nitratireductor</taxon>
    </lineage>
</organism>
<evidence type="ECO:0000313" key="2">
    <source>
        <dbReference type="EMBL" id="KFB11018.1"/>
    </source>
</evidence>
<dbReference type="RefSeq" id="WP_036482476.1">
    <property type="nucleotide sequence ID" value="NZ_JMQM01000001.1"/>
</dbReference>
<dbReference type="EMBL" id="JMQM01000001">
    <property type="protein sequence ID" value="KFB11018.1"/>
    <property type="molecule type" value="Genomic_DNA"/>
</dbReference>
<sequence>MEISTEVWIAGAYGLIVLLAAAGRYLNQRKQPPPRDDAYVTAASLGFIEKDMARRLVEAAEGINASMSILADRKQNELQETLDKLVQTLTKRPP</sequence>
<evidence type="ECO:0000313" key="3">
    <source>
        <dbReference type="Proteomes" id="UP000053675"/>
    </source>
</evidence>
<keyword evidence="1" id="KW-0472">Membrane</keyword>
<name>A0A084UDI2_9HYPH</name>
<proteinExistence type="predicted"/>
<gene>
    <name evidence="2" type="ORF">EL18_02060</name>
</gene>
<dbReference type="STRING" id="472175.EL18_02060"/>
<keyword evidence="1" id="KW-1133">Transmembrane helix</keyword>
<keyword evidence="3" id="KW-1185">Reference proteome</keyword>
<accession>A0A084UDI2</accession>
<dbReference type="Proteomes" id="UP000053675">
    <property type="component" value="Unassembled WGS sequence"/>
</dbReference>
<protein>
    <submittedName>
        <fullName evidence="2">Uncharacterized protein</fullName>
    </submittedName>
</protein>
<comment type="caution">
    <text evidence="2">The sequence shown here is derived from an EMBL/GenBank/DDBJ whole genome shotgun (WGS) entry which is preliminary data.</text>
</comment>
<reference evidence="2 3" key="1">
    <citation type="submission" date="2014-05" db="EMBL/GenBank/DDBJ databases">
        <title>Draft Genome Sequence of Nitratireductor basaltis Strain UMTGB225, A Marine Bacterium Isolated from Green Barrel Tunicate.</title>
        <authorList>
            <person name="Gan H.Y."/>
        </authorList>
    </citation>
    <scope>NUCLEOTIDE SEQUENCE [LARGE SCALE GENOMIC DNA]</scope>
    <source>
        <strain evidence="2 3">UMTGB225</strain>
    </source>
</reference>
<dbReference type="AlphaFoldDB" id="A0A084UDI2"/>
<keyword evidence="1" id="KW-0812">Transmembrane</keyword>
<feature type="transmembrane region" description="Helical" evidence="1">
    <location>
        <begin position="6"/>
        <end position="26"/>
    </location>
</feature>
<evidence type="ECO:0000256" key="1">
    <source>
        <dbReference type="SAM" id="Phobius"/>
    </source>
</evidence>
<dbReference type="PATRIC" id="fig|472175.3.peg.2066"/>